<gene>
    <name evidence="7" type="ORF">MGAL_10B069596</name>
</gene>
<dbReference type="Gene3D" id="2.60.40.10">
    <property type="entry name" value="Immunoglobulins"/>
    <property type="match status" value="2"/>
</dbReference>
<evidence type="ECO:0000313" key="8">
    <source>
        <dbReference type="Proteomes" id="UP000596742"/>
    </source>
</evidence>
<evidence type="ECO:0000313" key="7">
    <source>
        <dbReference type="EMBL" id="VDI26510.1"/>
    </source>
</evidence>
<dbReference type="InterPro" id="IPR013098">
    <property type="entry name" value="Ig_I-set"/>
</dbReference>
<dbReference type="InterPro" id="IPR007110">
    <property type="entry name" value="Ig-like_dom"/>
</dbReference>
<evidence type="ECO:0000256" key="1">
    <source>
        <dbReference type="ARBA" id="ARBA00004479"/>
    </source>
</evidence>
<feature type="domain" description="Ig-like" evidence="6">
    <location>
        <begin position="85"/>
        <end position="165"/>
    </location>
</feature>
<keyword evidence="4" id="KW-0325">Glycoprotein</keyword>
<dbReference type="PROSITE" id="PS50835">
    <property type="entry name" value="IG_LIKE"/>
    <property type="match status" value="1"/>
</dbReference>
<evidence type="ECO:0000256" key="3">
    <source>
        <dbReference type="ARBA" id="ARBA00023157"/>
    </source>
</evidence>
<comment type="subcellular location">
    <subcellularLocation>
        <location evidence="1">Membrane</location>
        <topology evidence="1">Single-pass type I membrane protein</topology>
    </subcellularLocation>
</comment>
<comment type="caution">
    <text evidence="7">The sequence shown here is derived from an EMBL/GenBank/DDBJ whole genome shotgun (WGS) entry which is preliminary data.</text>
</comment>
<dbReference type="InterPro" id="IPR036179">
    <property type="entry name" value="Ig-like_dom_sf"/>
</dbReference>
<evidence type="ECO:0000259" key="6">
    <source>
        <dbReference type="PROSITE" id="PS50835"/>
    </source>
</evidence>
<organism evidence="7 8">
    <name type="scientific">Mytilus galloprovincialis</name>
    <name type="common">Mediterranean mussel</name>
    <dbReference type="NCBI Taxonomy" id="29158"/>
    <lineage>
        <taxon>Eukaryota</taxon>
        <taxon>Metazoa</taxon>
        <taxon>Spiralia</taxon>
        <taxon>Lophotrochozoa</taxon>
        <taxon>Mollusca</taxon>
        <taxon>Bivalvia</taxon>
        <taxon>Autobranchia</taxon>
        <taxon>Pteriomorphia</taxon>
        <taxon>Mytilida</taxon>
        <taxon>Mytiloidea</taxon>
        <taxon>Mytilidae</taxon>
        <taxon>Mytilinae</taxon>
        <taxon>Mytilus</taxon>
    </lineage>
</organism>
<proteinExistence type="predicted"/>
<dbReference type="PANTHER" id="PTHR11640">
    <property type="entry name" value="NEPHRIN"/>
    <property type="match status" value="1"/>
</dbReference>
<dbReference type="InterPro" id="IPR013783">
    <property type="entry name" value="Ig-like_fold"/>
</dbReference>
<dbReference type="SMART" id="SM00409">
    <property type="entry name" value="IG"/>
    <property type="match status" value="1"/>
</dbReference>
<evidence type="ECO:0000256" key="2">
    <source>
        <dbReference type="ARBA" id="ARBA00023136"/>
    </source>
</evidence>
<evidence type="ECO:0000256" key="5">
    <source>
        <dbReference type="ARBA" id="ARBA00023319"/>
    </source>
</evidence>
<keyword evidence="5" id="KW-0393">Immunoglobulin domain</keyword>
<dbReference type="InterPro" id="IPR051275">
    <property type="entry name" value="Cell_adhesion_signaling"/>
</dbReference>
<keyword evidence="3" id="KW-1015">Disulfide bond</keyword>
<dbReference type="GO" id="GO:0050839">
    <property type="term" value="F:cell adhesion molecule binding"/>
    <property type="evidence" value="ECO:0007669"/>
    <property type="project" value="TreeGrafter"/>
</dbReference>
<dbReference type="PANTHER" id="PTHR11640:SF31">
    <property type="entry name" value="IRREGULAR CHIASM C-ROUGHEST PROTEIN-RELATED"/>
    <property type="match status" value="1"/>
</dbReference>
<dbReference type="OrthoDB" id="6147362at2759"/>
<keyword evidence="8" id="KW-1185">Reference proteome</keyword>
<protein>
    <recommendedName>
        <fullName evidence="6">Ig-like domain-containing protein</fullName>
    </recommendedName>
</protein>
<dbReference type="GO" id="GO:0098609">
    <property type="term" value="P:cell-cell adhesion"/>
    <property type="evidence" value="ECO:0007669"/>
    <property type="project" value="TreeGrafter"/>
</dbReference>
<dbReference type="InterPro" id="IPR003599">
    <property type="entry name" value="Ig_sub"/>
</dbReference>
<accession>A0A8B6DZ19</accession>
<sequence>MDSMTLYIREGSKKNLCCKVDINPAPISTRLVNGSEALFVKHNVQNICYQFDKVSRYDQGNYTCIAENEIGSASTTISLKVKFPPDIHIHYKNFTIHDDLRKIDCKPEGFPVNYTYGVWEHESEFNEHIRYLNSTENGTLILPKVTEASDGYQDSGNYICKATNGVPNKHHFQQGKAFIVSNGPPVFVIQNSAIQYGAKGNQITMRLYILSYSKIYCNVIRAADPKIGVVNEENKFIRSAKVVDMFHGKNVTVNGMELLFELGKGEQKHFQVYNITVCNEFGNKTYSVDLVSTGW</sequence>
<dbReference type="GO" id="GO:0005886">
    <property type="term" value="C:plasma membrane"/>
    <property type="evidence" value="ECO:0007669"/>
    <property type="project" value="TreeGrafter"/>
</dbReference>
<evidence type="ECO:0000256" key="4">
    <source>
        <dbReference type="ARBA" id="ARBA00023180"/>
    </source>
</evidence>
<dbReference type="EMBL" id="UYJE01004257">
    <property type="protein sequence ID" value="VDI26510.1"/>
    <property type="molecule type" value="Genomic_DNA"/>
</dbReference>
<name>A0A8B6DZ19_MYTGA</name>
<dbReference type="Proteomes" id="UP000596742">
    <property type="component" value="Unassembled WGS sequence"/>
</dbReference>
<dbReference type="SUPFAM" id="SSF48726">
    <property type="entry name" value="Immunoglobulin"/>
    <property type="match status" value="2"/>
</dbReference>
<dbReference type="Pfam" id="PF07679">
    <property type="entry name" value="I-set"/>
    <property type="match status" value="1"/>
</dbReference>
<dbReference type="GO" id="GO:0005911">
    <property type="term" value="C:cell-cell junction"/>
    <property type="evidence" value="ECO:0007669"/>
    <property type="project" value="TreeGrafter"/>
</dbReference>
<keyword evidence="2" id="KW-0472">Membrane</keyword>
<dbReference type="AlphaFoldDB" id="A0A8B6DZ19"/>
<reference evidence="7" key="1">
    <citation type="submission" date="2018-11" db="EMBL/GenBank/DDBJ databases">
        <authorList>
            <person name="Alioto T."/>
            <person name="Alioto T."/>
        </authorList>
    </citation>
    <scope>NUCLEOTIDE SEQUENCE</scope>
</reference>